<name>A0A9N8ZZ63_9GLOM</name>
<organism evidence="1 2">
    <name type="scientific">Paraglomus occultum</name>
    <dbReference type="NCBI Taxonomy" id="144539"/>
    <lineage>
        <taxon>Eukaryota</taxon>
        <taxon>Fungi</taxon>
        <taxon>Fungi incertae sedis</taxon>
        <taxon>Mucoromycota</taxon>
        <taxon>Glomeromycotina</taxon>
        <taxon>Glomeromycetes</taxon>
        <taxon>Paraglomerales</taxon>
        <taxon>Paraglomeraceae</taxon>
        <taxon>Paraglomus</taxon>
    </lineage>
</organism>
<proteinExistence type="predicted"/>
<dbReference type="SUPFAM" id="SSF52540">
    <property type="entry name" value="P-loop containing nucleoside triphosphate hydrolases"/>
    <property type="match status" value="1"/>
</dbReference>
<protein>
    <submittedName>
        <fullName evidence="1">5233_t:CDS:1</fullName>
    </submittedName>
</protein>
<gene>
    <name evidence="1" type="ORF">POCULU_LOCUS3132</name>
</gene>
<keyword evidence="2" id="KW-1185">Reference proteome</keyword>
<sequence>MDQFAFARQYWREHPEADDDEVRIEYQKYLKEQQVDRVSEEIIPEEAEDGPDSLMVITPERLKIFTDYMESHRVGLVRSPPYSGKTTLGRRLQEHFRTQGTNAVYINLAAFAKELEEEEYTYARFNAYWESKTNNSWESLTQYTMPIKIIVDEAQVIYNTAASFWGSLKFILSDLRSHNFRILLLSTYHPTYNIVTPMTFPDALLLSSLRLTQNEFAQLVRNYVHKRQSGTVGRPFSIPKLVENTIFNFTRGYAGLCRTALSDLRQKFPDGGSPNDMLKHLASKDFLDRLTASRAFYWVRDWQPQDQEANFLRRLLLKCDPDSTFDSIDRIGHPTVEIFVKIGIIIDDHDMRKMYFAAPIFRIVLSNRLFTAPVKMPSFPTDIFDEFLLRTIERMSPTVLNDSFGRGYDNYLLERSWQMEWYRTAKTAIPEDATISADVGHIFGSDGFLDFYVDGKYGWGVELMREGKKLGDHAKRFEQGGTYGVIPMNEWVVIDFRHHSKRVRSVNPKFWHVLYSDDYKQVTILRHDKEDRVLRLIGDDFK</sequence>
<dbReference type="InterPro" id="IPR027417">
    <property type="entry name" value="P-loop_NTPase"/>
</dbReference>
<dbReference type="AlphaFoldDB" id="A0A9N8ZZ63"/>
<comment type="caution">
    <text evidence="1">The sequence shown here is derived from an EMBL/GenBank/DDBJ whole genome shotgun (WGS) entry which is preliminary data.</text>
</comment>
<dbReference type="EMBL" id="CAJVPJ010000328">
    <property type="protein sequence ID" value="CAG8512239.1"/>
    <property type="molecule type" value="Genomic_DNA"/>
</dbReference>
<dbReference type="OrthoDB" id="158739at2759"/>
<dbReference type="Proteomes" id="UP000789572">
    <property type="component" value="Unassembled WGS sequence"/>
</dbReference>
<reference evidence="1" key="1">
    <citation type="submission" date="2021-06" db="EMBL/GenBank/DDBJ databases">
        <authorList>
            <person name="Kallberg Y."/>
            <person name="Tangrot J."/>
            <person name="Rosling A."/>
        </authorList>
    </citation>
    <scope>NUCLEOTIDE SEQUENCE</scope>
    <source>
        <strain evidence="1">IA702</strain>
    </source>
</reference>
<evidence type="ECO:0000313" key="1">
    <source>
        <dbReference type="EMBL" id="CAG8512239.1"/>
    </source>
</evidence>
<accession>A0A9N8ZZ63</accession>
<evidence type="ECO:0000313" key="2">
    <source>
        <dbReference type="Proteomes" id="UP000789572"/>
    </source>
</evidence>